<dbReference type="InterPro" id="IPR036188">
    <property type="entry name" value="FAD/NAD-bd_sf"/>
</dbReference>
<gene>
    <name evidence="2" type="ORF">METZ01_LOCUS203224</name>
</gene>
<dbReference type="PANTHER" id="PTHR42923:SF3">
    <property type="entry name" value="PROTOPORPHYRINOGEN OXIDASE"/>
    <property type="match status" value="1"/>
</dbReference>
<dbReference type="InterPro" id="IPR002937">
    <property type="entry name" value="Amino_oxidase"/>
</dbReference>
<dbReference type="Gene3D" id="3.50.50.60">
    <property type="entry name" value="FAD/NAD(P)-binding domain"/>
    <property type="match status" value="1"/>
</dbReference>
<accession>A0A382EI81</accession>
<dbReference type="EMBL" id="UINC01044644">
    <property type="protein sequence ID" value="SVB50370.1"/>
    <property type="molecule type" value="Genomic_DNA"/>
</dbReference>
<organism evidence="2">
    <name type="scientific">marine metagenome</name>
    <dbReference type="NCBI Taxonomy" id="408172"/>
    <lineage>
        <taxon>unclassified sequences</taxon>
        <taxon>metagenomes</taxon>
        <taxon>ecological metagenomes</taxon>
    </lineage>
</organism>
<sequence length="158" mass="15870">VVVVGAGITGLAAAHRIAVDHPATQLVVLEAATRAGGRLVTSPIVGLPVDEGADSFLVRVPWATDLFAEAGLGGELVAPRARTASVWLDGALRPLPSPNVLGVPLDPSTVADGVLDPSDLERLAGDGRADGGLPAGTGVDRDLSVGQVVRTCVGDAVF</sequence>
<dbReference type="Pfam" id="PF01593">
    <property type="entry name" value="Amino_oxidase"/>
    <property type="match status" value="1"/>
</dbReference>
<dbReference type="SUPFAM" id="SSF51905">
    <property type="entry name" value="FAD/NAD(P)-binding domain"/>
    <property type="match status" value="1"/>
</dbReference>
<name>A0A382EI81_9ZZZZ</name>
<dbReference type="PANTHER" id="PTHR42923">
    <property type="entry name" value="PROTOPORPHYRINOGEN OXIDASE"/>
    <property type="match status" value="1"/>
</dbReference>
<reference evidence="2" key="1">
    <citation type="submission" date="2018-05" db="EMBL/GenBank/DDBJ databases">
        <authorList>
            <person name="Lanie J.A."/>
            <person name="Ng W.-L."/>
            <person name="Kazmierczak K.M."/>
            <person name="Andrzejewski T.M."/>
            <person name="Davidsen T.M."/>
            <person name="Wayne K.J."/>
            <person name="Tettelin H."/>
            <person name="Glass J.I."/>
            <person name="Rusch D."/>
            <person name="Podicherti R."/>
            <person name="Tsui H.-C.T."/>
            <person name="Winkler M.E."/>
        </authorList>
    </citation>
    <scope>NUCLEOTIDE SEQUENCE</scope>
</reference>
<evidence type="ECO:0000313" key="2">
    <source>
        <dbReference type="EMBL" id="SVB50370.1"/>
    </source>
</evidence>
<dbReference type="InterPro" id="IPR050464">
    <property type="entry name" value="Zeta_carotene_desat/Oxidored"/>
</dbReference>
<feature type="non-terminal residue" evidence="2">
    <location>
        <position position="158"/>
    </location>
</feature>
<feature type="domain" description="Amine oxidase" evidence="1">
    <location>
        <begin position="8"/>
        <end position="83"/>
    </location>
</feature>
<proteinExistence type="predicted"/>
<evidence type="ECO:0000259" key="1">
    <source>
        <dbReference type="Pfam" id="PF01593"/>
    </source>
</evidence>
<dbReference type="Gene3D" id="1.10.3110.10">
    <property type="entry name" value="protoporphyrinogen ix oxidase, domain 3"/>
    <property type="match status" value="1"/>
</dbReference>
<feature type="non-terminal residue" evidence="2">
    <location>
        <position position="1"/>
    </location>
</feature>
<dbReference type="Gene3D" id="3.90.660.20">
    <property type="entry name" value="Protoporphyrinogen oxidase, mitochondrial, domain 2"/>
    <property type="match status" value="1"/>
</dbReference>
<dbReference type="AlphaFoldDB" id="A0A382EI81"/>
<protein>
    <recommendedName>
        <fullName evidence="1">Amine oxidase domain-containing protein</fullName>
    </recommendedName>
</protein>
<dbReference type="GO" id="GO:0016491">
    <property type="term" value="F:oxidoreductase activity"/>
    <property type="evidence" value="ECO:0007669"/>
    <property type="project" value="InterPro"/>
</dbReference>